<evidence type="ECO:0000313" key="3">
    <source>
        <dbReference type="Proteomes" id="UP000256970"/>
    </source>
</evidence>
<dbReference type="EMBL" id="FNXT01000193">
    <property type="protein sequence ID" value="SZX62027.1"/>
    <property type="molecule type" value="Genomic_DNA"/>
</dbReference>
<dbReference type="AlphaFoldDB" id="A0A383V8X9"/>
<feature type="transmembrane region" description="Helical" evidence="1">
    <location>
        <begin position="87"/>
        <end position="105"/>
    </location>
</feature>
<protein>
    <submittedName>
        <fullName evidence="2">Uncharacterized protein</fullName>
    </submittedName>
</protein>
<evidence type="ECO:0000313" key="2">
    <source>
        <dbReference type="EMBL" id="SZX62027.1"/>
    </source>
</evidence>
<evidence type="ECO:0000256" key="1">
    <source>
        <dbReference type="SAM" id="Phobius"/>
    </source>
</evidence>
<gene>
    <name evidence="2" type="ORF">BQ4739_LOCUS2572</name>
</gene>
<dbReference type="Proteomes" id="UP000256970">
    <property type="component" value="Unassembled WGS sequence"/>
</dbReference>
<accession>A0A383V8X9</accession>
<keyword evidence="1" id="KW-0812">Transmembrane</keyword>
<keyword evidence="1" id="KW-1133">Transmembrane helix</keyword>
<name>A0A383V8X9_TETOB</name>
<sequence length="107" mass="12096">MIDVPCAVTINTRQADRDIGTKVAFDYDQWLQQQERCKYEVDVYALLDCTAEEEGCCYTEIEVAGLKQEVAAELTDNFKTKHITREVVCVCVCVCVWASVLLVFMCG</sequence>
<proteinExistence type="predicted"/>
<reference evidence="2 3" key="1">
    <citation type="submission" date="2016-10" db="EMBL/GenBank/DDBJ databases">
        <authorList>
            <person name="Cai Z."/>
        </authorList>
    </citation>
    <scope>NUCLEOTIDE SEQUENCE [LARGE SCALE GENOMIC DNA]</scope>
</reference>
<keyword evidence="3" id="KW-1185">Reference proteome</keyword>
<keyword evidence="1" id="KW-0472">Membrane</keyword>
<organism evidence="2 3">
    <name type="scientific">Tetradesmus obliquus</name>
    <name type="common">Green alga</name>
    <name type="synonym">Acutodesmus obliquus</name>
    <dbReference type="NCBI Taxonomy" id="3088"/>
    <lineage>
        <taxon>Eukaryota</taxon>
        <taxon>Viridiplantae</taxon>
        <taxon>Chlorophyta</taxon>
        <taxon>core chlorophytes</taxon>
        <taxon>Chlorophyceae</taxon>
        <taxon>CS clade</taxon>
        <taxon>Sphaeropleales</taxon>
        <taxon>Scenedesmaceae</taxon>
        <taxon>Tetradesmus</taxon>
    </lineage>
</organism>